<dbReference type="GO" id="GO:0003824">
    <property type="term" value="F:catalytic activity"/>
    <property type="evidence" value="ECO:0007669"/>
    <property type="project" value="InterPro"/>
</dbReference>
<evidence type="ECO:0000259" key="7">
    <source>
        <dbReference type="PROSITE" id="PS51918"/>
    </source>
</evidence>
<dbReference type="SMART" id="SM00729">
    <property type="entry name" value="Elp3"/>
    <property type="match status" value="1"/>
</dbReference>
<keyword evidence="2 6" id="KW-0949">S-adenosyl-L-methionine</keyword>
<protein>
    <submittedName>
        <fullName evidence="8">AmmeMemoRadiSam system radical SAM enzyme</fullName>
    </submittedName>
</protein>
<evidence type="ECO:0000256" key="3">
    <source>
        <dbReference type="ARBA" id="ARBA00022723"/>
    </source>
</evidence>
<reference evidence="8" key="1">
    <citation type="journal article" date="2020" name="mSystems">
        <title>Genome- and Community-Level Interaction Insights into Carbon Utilization and Element Cycling Functions of Hydrothermarchaeota in Hydrothermal Sediment.</title>
        <authorList>
            <person name="Zhou Z."/>
            <person name="Liu Y."/>
            <person name="Xu W."/>
            <person name="Pan J."/>
            <person name="Luo Z.H."/>
            <person name="Li M."/>
        </authorList>
    </citation>
    <scope>NUCLEOTIDE SEQUENCE [LARGE SCALE GENOMIC DNA]</scope>
    <source>
        <strain evidence="10">SpSt-10</strain>
        <strain evidence="9">SpSt-62</strain>
        <strain evidence="8">SpSt-97</strain>
    </source>
</reference>
<evidence type="ECO:0000313" key="10">
    <source>
        <dbReference type="EMBL" id="HHF48787.1"/>
    </source>
</evidence>
<comment type="cofactor">
    <cofactor evidence="6">
        <name>[4Fe-4S] cluster</name>
        <dbReference type="ChEBI" id="CHEBI:49883"/>
    </cofactor>
    <text evidence="6">Binds 1 [4Fe-4S] cluster. The cluster is coordinated with 3 cysteines and an exchangeable S-adenosyl-L-methionine.</text>
</comment>
<dbReference type="SFLD" id="SFLDG01101">
    <property type="entry name" value="Uncharacterised_Radical_SAM_Su"/>
    <property type="match status" value="1"/>
</dbReference>
<feature type="binding site" evidence="6">
    <location>
        <position position="86"/>
    </location>
    <ligand>
        <name>[4Fe-4S] cluster</name>
        <dbReference type="ChEBI" id="CHEBI:49883"/>
        <note>4Fe-4S-S-AdoMet</note>
    </ligand>
</feature>
<dbReference type="InterPro" id="IPR016431">
    <property type="entry name" value="Pyrv-formate_lyase-activ_prd"/>
</dbReference>
<proteinExistence type="predicted"/>
<dbReference type="SUPFAM" id="SSF102114">
    <property type="entry name" value="Radical SAM enzymes"/>
    <property type="match status" value="1"/>
</dbReference>
<dbReference type="PANTHER" id="PTHR30352:SF5">
    <property type="entry name" value="PYRUVATE FORMATE-LYASE 1-ACTIVATING ENZYME"/>
    <property type="match status" value="1"/>
</dbReference>
<dbReference type="GO" id="GO:0046872">
    <property type="term" value="F:metal ion binding"/>
    <property type="evidence" value="ECO:0007669"/>
    <property type="project" value="UniProtKB-KW"/>
</dbReference>
<feature type="domain" description="Radical SAM core" evidence="7">
    <location>
        <begin position="67"/>
        <end position="280"/>
    </location>
</feature>
<dbReference type="InterPro" id="IPR034457">
    <property type="entry name" value="Organic_radical-activating"/>
</dbReference>
<dbReference type="EMBL" id="DTAK01000015">
    <property type="protein sequence ID" value="HGU59125.1"/>
    <property type="molecule type" value="Genomic_DNA"/>
</dbReference>
<dbReference type="PIRSF" id="PIRSF004869">
    <property type="entry name" value="PflX_prd"/>
    <property type="match status" value="1"/>
</dbReference>
<evidence type="ECO:0000256" key="4">
    <source>
        <dbReference type="ARBA" id="ARBA00023004"/>
    </source>
</evidence>
<dbReference type="InterPro" id="IPR027596">
    <property type="entry name" value="AmmeMemoSam_rS"/>
</dbReference>
<organism evidence="8">
    <name type="scientific">Geoglobus ahangari</name>
    <dbReference type="NCBI Taxonomy" id="113653"/>
    <lineage>
        <taxon>Archaea</taxon>
        <taxon>Methanobacteriati</taxon>
        <taxon>Methanobacteriota</taxon>
        <taxon>Archaeoglobi</taxon>
        <taxon>Archaeoglobales</taxon>
        <taxon>Archaeoglobaceae</taxon>
        <taxon>Geoglobus</taxon>
    </lineage>
</organism>
<dbReference type="NCBIfam" id="TIGR04337">
    <property type="entry name" value="AmmeMemoSam_rS"/>
    <property type="match status" value="1"/>
</dbReference>
<dbReference type="EMBL" id="DTPI01000028">
    <property type="protein sequence ID" value="HGE66362.1"/>
    <property type="molecule type" value="Genomic_DNA"/>
</dbReference>
<dbReference type="InterPro" id="IPR013785">
    <property type="entry name" value="Aldolase_TIM"/>
</dbReference>
<evidence type="ECO:0000256" key="5">
    <source>
        <dbReference type="ARBA" id="ARBA00023014"/>
    </source>
</evidence>
<dbReference type="CDD" id="cd01335">
    <property type="entry name" value="Radical_SAM"/>
    <property type="match status" value="1"/>
</dbReference>
<sequence>MIVESYLYERKNSVVECKTCMHHCKLKNNQWGICRVRRNENGRLMVYNYGLISSINIDPIEKKPFHNFMPGTQTLSFGSVSCNFRCKHCQNYEISFADINYPYLRELKPEDVVRLAKESRADGVSWTYNEPTILHEFALDSSILLKKEEDFYITYVTNGYMSREAIDQFDVIDAANVDVKAFNEEFYRKICNARLERVLESVEYMHKKGIFIEITYLIIPGLNDKEEEIKEFSEWVVSLDRRIPVHFSRFHPDFKMLDREPTPVSTLEKAIEIAREVGVEYVYIGNVWGHKYEKTFCPNCGALIIDRYGFYVRKIYLKDGRCPECGYKQNIILSSLRRSSSL</sequence>
<dbReference type="EMBL" id="DRUC01000099">
    <property type="protein sequence ID" value="HHF48787.1"/>
    <property type="molecule type" value="Genomic_DNA"/>
</dbReference>
<feature type="binding site" evidence="6">
    <location>
        <position position="82"/>
    </location>
    <ligand>
        <name>[4Fe-4S] cluster</name>
        <dbReference type="ChEBI" id="CHEBI:49883"/>
        <note>4Fe-4S-S-AdoMet</note>
    </ligand>
</feature>
<feature type="binding site" evidence="6">
    <location>
        <position position="89"/>
    </location>
    <ligand>
        <name>[4Fe-4S] cluster</name>
        <dbReference type="ChEBI" id="CHEBI:49883"/>
        <note>4Fe-4S-S-AdoMet</note>
    </ligand>
</feature>
<evidence type="ECO:0000256" key="2">
    <source>
        <dbReference type="ARBA" id="ARBA00022691"/>
    </source>
</evidence>
<dbReference type="SFLD" id="SFLDS00029">
    <property type="entry name" value="Radical_SAM"/>
    <property type="match status" value="1"/>
</dbReference>
<name>A0A7C3YFH0_9EURY</name>
<dbReference type="InterPro" id="IPR058240">
    <property type="entry name" value="rSAM_sf"/>
</dbReference>
<evidence type="ECO:0000313" key="9">
    <source>
        <dbReference type="EMBL" id="HGU59125.1"/>
    </source>
</evidence>
<evidence type="ECO:0000256" key="1">
    <source>
        <dbReference type="ARBA" id="ARBA00022485"/>
    </source>
</evidence>
<dbReference type="Gene3D" id="3.20.20.70">
    <property type="entry name" value="Aldolase class I"/>
    <property type="match status" value="1"/>
</dbReference>
<gene>
    <name evidence="8" type="primary">amrS</name>
    <name evidence="10" type="ORF">ENL48_06620</name>
    <name evidence="9" type="ORF">ENT89_02845</name>
    <name evidence="8" type="ORF">ENX77_04465</name>
</gene>
<keyword evidence="3 6" id="KW-0479">Metal-binding</keyword>
<dbReference type="Pfam" id="PF04055">
    <property type="entry name" value="Radical_SAM"/>
    <property type="match status" value="1"/>
</dbReference>
<dbReference type="PANTHER" id="PTHR30352">
    <property type="entry name" value="PYRUVATE FORMATE-LYASE-ACTIVATING ENZYME"/>
    <property type="match status" value="1"/>
</dbReference>
<evidence type="ECO:0000313" key="8">
    <source>
        <dbReference type="EMBL" id="HGE66362.1"/>
    </source>
</evidence>
<evidence type="ECO:0000256" key="6">
    <source>
        <dbReference type="PIRSR" id="PIRSR004869-50"/>
    </source>
</evidence>
<dbReference type="InterPro" id="IPR006638">
    <property type="entry name" value="Elp3/MiaA/NifB-like_rSAM"/>
</dbReference>
<dbReference type="PROSITE" id="PS51918">
    <property type="entry name" value="RADICAL_SAM"/>
    <property type="match status" value="1"/>
</dbReference>
<keyword evidence="5 6" id="KW-0411">Iron-sulfur</keyword>
<dbReference type="InterPro" id="IPR007197">
    <property type="entry name" value="rSAM"/>
</dbReference>
<dbReference type="GO" id="GO:0051539">
    <property type="term" value="F:4 iron, 4 sulfur cluster binding"/>
    <property type="evidence" value="ECO:0007669"/>
    <property type="project" value="UniProtKB-KW"/>
</dbReference>
<comment type="caution">
    <text evidence="8">The sequence shown here is derived from an EMBL/GenBank/DDBJ whole genome shotgun (WGS) entry which is preliminary data.</text>
</comment>
<keyword evidence="4 6" id="KW-0408">Iron</keyword>
<keyword evidence="1" id="KW-0004">4Fe-4S</keyword>
<dbReference type="AlphaFoldDB" id="A0A7C3YFH0"/>
<accession>A0A7C3YFH0</accession>